<name>A0A328VW79_9CHLR</name>
<dbReference type="CDD" id="cd03024">
    <property type="entry name" value="DsbA_FrnE"/>
    <property type="match status" value="1"/>
</dbReference>
<comment type="caution">
    <text evidence="3">The sequence shown here is derived from an EMBL/GenBank/DDBJ whole genome shotgun (WGS) entry which is preliminary data.</text>
</comment>
<dbReference type="PANTHER" id="PTHR13887">
    <property type="entry name" value="GLUTATHIONE S-TRANSFERASE KAPPA"/>
    <property type="match status" value="1"/>
</dbReference>
<dbReference type="PANTHER" id="PTHR13887:SF41">
    <property type="entry name" value="THIOREDOXIN SUPERFAMILY PROTEIN"/>
    <property type="match status" value="1"/>
</dbReference>
<proteinExistence type="predicted"/>
<evidence type="ECO:0000313" key="3">
    <source>
        <dbReference type="EMBL" id="RAQ98385.1"/>
    </source>
</evidence>
<dbReference type="OrthoDB" id="9799122at2"/>
<gene>
    <name evidence="3" type="ORF">A4R35_22785</name>
</gene>
<dbReference type="AlphaFoldDB" id="A0A328VW79"/>
<protein>
    <recommendedName>
        <fullName evidence="2">DSBA-like thioredoxin domain-containing protein</fullName>
    </recommendedName>
</protein>
<dbReference type="RefSeq" id="WP_112433633.1">
    <property type="nucleotide sequence ID" value="NZ_MCIF01000002.1"/>
</dbReference>
<accession>A0A328VW79</accession>
<dbReference type="Gene3D" id="3.40.30.10">
    <property type="entry name" value="Glutaredoxin"/>
    <property type="match status" value="1"/>
</dbReference>
<feature type="domain" description="DSBA-like thioredoxin" evidence="2">
    <location>
        <begin position="3"/>
        <end position="204"/>
    </location>
</feature>
<dbReference type="InterPro" id="IPR001853">
    <property type="entry name" value="DSBA-like_thioredoxin_dom"/>
</dbReference>
<evidence type="ECO:0000259" key="2">
    <source>
        <dbReference type="Pfam" id="PF01323"/>
    </source>
</evidence>
<dbReference type="SUPFAM" id="SSF52833">
    <property type="entry name" value="Thioredoxin-like"/>
    <property type="match status" value="1"/>
</dbReference>
<sequence length="250" mass="27820">MEIEIWSDLVCPWCYIGKRRLEKALTDFPQRERVRLVWRSFQLDPLAPYEAREGVSAMLARKYGVSLAEAEAMNARVSALAAQEGLTFRLEQARYSNTFDAHRLLHLAAAHGRTQELAERLFRAYFGEGAALSEPETLRRLATEVGLPEEEIELVLQSSAYAEAVRDDERRAHELGVQGVPFFLFAGRYAVSGAQPVSLLRQVLERAWRESAREQPQVVAAASADDGQSLDQEQPCADGSCALPGSERAG</sequence>
<organism evidence="3 4">
    <name type="scientific">Thermogemmatispora tikiterensis</name>
    <dbReference type="NCBI Taxonomy" id="1825093"/>
    <lineage>
        <taxon>Bacteria</taxon>
        <taxon>Bacillati</taxon>
        <taxon>Chloroflexota</taxon>
        <taxon>Ktedonobacteria</taxon>
        <taxon>Thermogemmatisporales</taxon>
        <taxon>Thermogemmatisporaceae</taxon>
        <taxon>Thermogemmatispora</taxon>
    </lineage>
</organism>
<dbReference type="InterPro" id="IPR036249">
    <property type="entry name" value="Thioredoxin-like_sf"/>
</dbReference>
<keyword evidence="4" id="KW-1185">Reference proteome</keyword>
<evidence type="ECO:0000256" key="1">
    <source>
        <dbReference type="SAM" id="MobiDB-lite"/>
    </source>
</evidence>
<dbReference type="EMBL" id="MCIF01000002">
    <property type="protein sequence ID" value="RAQ98385.1"/>
    <property type="molecule type" value="Genomic_DNA"/>
</dbReference>
<dbReference type="Proteomes" id="UP000248706">
    <property type="component" value="Unassembled WGS sequence"/>
</dbReference>
<dbReference type="GO" id="GO:0016491">
    <property type="term" value="F:oxidoreductase activity"/>
    <property type="evidence" value="ECO:0007669"/>
    <property type="project" value="InterPro"/>
</dbReference>
<evidence type="ECO:0000313" key="4">
    <source>
        <dbReference type="Proteomes" id="UP000248706"/>
    </source>
</evidence>
<dbReference type="Pfam" id="PF01323">
    <property type="entry name" value="DSBA"/>
    <property type="match status" value="1"/>
</dbReference>
<reference evidence="3 4" key="1">
    <citation type="submission" date="2016-08" db="EMBL/GenBank/DDBJ databases">
        <title>Analysis of Carbohydrate Active Enzymes in Thermogemmatispora T81 Reveals Carbohydrate Degradation Ability.</title>
        <authorList>
            <person name="Tomazini A."/>
            <person name="Lal S."/>
            <person name="Stott M."/>
            <person name="Henrissat B."/>
            <person name="Polikarpov I."/>
            <person name="Sparling R."/>
            <person name="Levin D.B."/>
        </authorList>
    </citation>
    <scope>NUCLEOTIDE SEQUENCE [LARGE SCALE GENOMIC DNA]</scope>
    <source>
        <strain evidence="3 4">T81</strain>
    </source>
</reference>
<feature type="region of interest" description="Disordered" evidence="1">
    <location>
        <begin position="215"/>
        <end position="250"/>
    </location>
</feature>